<reference evidence="2" key="1">
    <citation type="journal article" date="2023" name="Comput. Struct. Biotechnol. J.">
        <title>Discovery of a novel marine Bacteroidetes with a rich repertoire of carbohydrate-active enzymes.</title>
        <authorList>
            <person name="Chen B."/>
            <person name="Liu G."/>
            <person name="Chen Q."/>
            <person name="Wang H."/>
            <person name="Liu L."/>
            <person name="Tang K."/>
        </authorList>
    </citation>
    <scope>NUCLEOTIDE SEQUENCE</scope>
    <source>
        <strain evidence="2">TK19036</strain>
    </source>
</reference>
<name>A0AA49GNV3_9BACT</name>
<dbReference type="AlphaFoldDB" id="A0AA49GNV3"/>
<feature type="transmembrane region" description="Helical" evidence="1">
    <location>
        <begin position="172"/>
        <end position="189"/>
    </location>
</feature>
<proteinExistence type="predicted"/>
<feature type="transmembrane region" description="Helical" evidence="1">
    <location>
        <begin position="38"/>
        <end position="57"/>
    </location>
</feature>
<sequence>MVYQFLGFMLPFVIAVDIILIGLVFMSIWPKRKMHQRLLYGLGILGFLGFGLLKLLFTVPHAIPSTPTDLIIETNSTYSTLYYLGDFKGETKVFWKEFVIGHEKKQYFDLESSVANGLMIGTKFDGNWYSTTVQMTWDRASTIKIDKQNFAEANKEIESAIKKYCWIEFGNYFSNFLTLTFVIVLIWRIKKYGP</sequence>
<reference evidence="2" key="2">
    <citation type="journal article" date="2024" name="Antonie Van Leeuwenhoek">
        <title>Roseihalotalea indica gen. nov., sp. nov., a halophilic Bacteroidetes from mesopelagic Southwest Indian Ocean with higher carbohydrate metabolic potential.</title>
        <authorList>
            <person name="Chen B."/>
            <person name="Zhang M."/>
            <person name="Lin D."/>
            <person name="Ye J."/>
            <person name="Tang K."/>
        </authorList>
    </citation>
    <scope>NUCLEOTIDE SEQUENCE</scope>
    <source>
        <strain evidence="2">TK19036</strain>
    </source>
</reference>
<keyword evidence="1" id="KW-1133">Transmembrane helix</keyword>
<accession>A0AA49GNV3</accession>
<keyword evidence="1" id="KW-0472">Membrane</keyword>
<protein>
    <submittedName>
        <fullName evidence="2">Uncharacterized protein</fullName>
    </submittedName>
</protein>
<evidence type="ECO:0000256" key="1">
    <source>
        <dbReference type="SAM" id="Phobius"/>
    </source>
</evidence>
<keyword evidence="1" id="KW-0812">Transmembrane</keyword>
<evidence type="ECO:0000313" key="2">
    <source>
        <dbReference type="EMBL" id="WKN37204.1"/>
    </source>
</evidence>
<organism evidence="2">
    <name type="scientific">Roseihalotalea indica</name>
    <dbReference type="NCBI Taxonomy" id="2867963"/>
    <lineage>
        <taxon>Bacteria</taxon>
        <taxon>Pseudomonadati</taxon>
        <taxon>Bacteroidota</taxon>
        <taxon>Cytophagia</taxon>
        <taxon>Cytophagales</taxon>
        <taxon>Catalimonadaceae</taxon>
        <taxon>Roseihalotalea</taxon>
    </lineage>
</organism>
<feature type="transmembrane region" description="Helical" evidence="1">
    <location>
        <begin position="6"/>
        <end position="26"/>
    </location>
</feature>
<gene>
    <name evidence="2" type="ORF">K4G66_00590</name>
</gene>
<dbReference type="EMBL" id="CP120682">
    <property type="protein sequence ID" value="WKN37204.1"/>
    <property type="molecule type" value="Genomic_DNA"/>
</dbReference>